<dbReference type="Pfam" id="PF00700">
    <property type="entry name" value="Flagellin_C"/>
    <property type="match status" value="1"/>
</dbReference>
<name>A0A2G8RHM8_9RHOB</name>
<accession>A0A2G8RHM8</accession>
<dbReference type="EMBL" id="AWWI01000047">
    <property type="protein sequence ID" value="PIL21094.1"/>
    <property type="molecule type" value="Genomic_DNA"/>
</dbReference>
<protein>
    <recommendedName>
        <fullName evidence="1">Flagellin C-terminal domain-containing protein</fullName>
    </recommendedName>
</protein>
<comment type="caution">
    <text evidence="2">The sequence shown here is derived from an EMBL/GenBank/DDBJ whole genome shotgun (WGS) entry which is preliminary data.</text>
</comment>
<dbReference type="Proteomes" id="UP000231259">
    <property type="component" value="Unassembled WGS sequence"/>
</dbReference>
<keyword evidence="3" id="KW-1185">Reference proteome</keyword>
<dbReference type="RefSeq" id="WP_099910080.1">
    <property type="nucleotide sequence ID" value="NZ_AWWI01000047.1"/>
</dbReference>
<evidence type="ECO:0000313" key="3">
    <source>
        <dbReference type="Proteomes" id="UP000231259"/>
    </source>
</evidence>
<proteinExistence type="predicted"/>
<feature type="domain" description="Flagellin C-terminal" evidence="1">
    <location>
        <begin position="255"/>
        <end position="330"/>
    </location>
</feature>
<evidence type="ECO:0000259" key="1">
    <source>
        <dbReference type="Pfam" id="PF00700"/>
    </source>
</evidence>
<reference evidence="2 3" key="1">
    <citation type="submission" date="2013-09" db="EMBL/GenBank/DDBJ databases">
        <title>Genome sequencing of Phaeobacter antarcticus sp. nov. SM1211.</title>
        <authorList>
            <person name="Zhang X.-Y."/>
            <person name="Liu C."/>
            <person name="Chen X.-L."/>
            <person name="Xie B.-B."/>
            <person name="Qin Q.-L."/>
            <person name="Rong J.-C."/>
            <person name="Zhang Y.-Z."/>
        </authorList>
    </citation>
    <scope>NUCLEOTIDE SEQUENCE [LARGE SCALE GENOMIC DNA]</scope>
    <source>
        <strain evidence="2 3">SM1211</strain>
    </source>
</reference>
<dbReference type="SUPFAM" id="SSF64518">
    <property type="entry name" value="Phase 1 flagellin"/>
    <property type="match status" value="1"/>
</dbReference>
<evidence type="ECO:0000313" key="2">
    <source>
        <dbReference type="EMBL" id="PIL21094.1"/>
    </source>
</evidence>
<dbReference type="AlphaFoldDB" id="A0A2G8RHM8"/>
<gene>
    <name evidence="2" type="ORF">P775_05990</name>
</gene>
<sequence>MQTIGDMAQSFLMRHHQTKLREQIGLLGVELSTGIVNDKAAHLGGDLTVLATLDRSLLALEGYRVATAEASYVSDVMQNSLGQVQERIEELSPRLMNAELIVSETLRAAMGRDAETALGATLRNLNATAAGRTVFGGVATDRTAITDSDTILAALRVELAGETTLSGIEAKLDAWFDTPGGGFETTAYTGSTTSVDNTRLSATDSAKLDIRADNTVFRDMLKALSLAALSSDSALGFPQDLTKEMLLSAGAQMVNAQTSLTDLRAGIGNLQARIEETETRNSSEKTATELARLKLVGTDQFETAVKLQDAQVQLEALYSVTARAARMSFVEFMR</sequence>
<organism evidence="2 3">
    <name type="scientific">Puniceibacterium antarcticum</name>
    <dbReference type="NCBI Taxonomy" id="1206336"/>
    <lineage>
        <taxon>Bacteria</taxon>
        <taxon>Pseudomonadati</taxon>
        <taxon>Pseudomonadota</taxon>
        <taxon>Alphaproteobacteria</taxon>
        <taxon>Rhodobacterales</taxon>
        <taxon>Paracoccaceae</taxon>
        <taxon>Puniceibacterium</taxon>
    </lineage>
</organism>
<dbReference type="OrthoDB" id="7312911at2"/>
<dbReference type="InterPro" id="IPR046358">
    <property type="entry name" value="Flagellin_C"/>
</dbReference>
<dbReference type="Gene3D" id="1.20.1330.10">
    <property type="entry name" value="f41 fragment of flagellin, N-terminal domain"/>
    <property type="match status" value="1"/>
</dbReference>